<evidence type="ECO:0000256" key="6">
    <source>
        <dbReference type="ARBA" id="ARBA00023134"/>
    </source>
</evidence>
<dbReference type="PANTHER" id="PTHR11118">
    <property type="entry name" value="RNA-SPLICING LIGASE RTCB HOMOLOG"/>
    <property type="match status" value="1"/>
</dbReference>
<accession>A0A174ML36</accession>
<feature type="binding site" evidence="10">
    <location>
        <position position="125"/>
    </location>
    <ligand>
        <name>Mn(2+)</name>
        <dbReference type="ChEBI" id="CHEBI:29035"/>
        <label>1</label>
    </ligand>
</feature>
<dbReference type="PANTHER" id="PTHR11118:SF1">
    <property type="entry name" value="RNA-SPLICING LIGASE RTCB HOMOLOG"/>
    <property type="match status" value="1"/>
</dbReference>
<evidence type="ECO:0000313" key="14">
    <source>
        <dbReference type="EMBL" id="SQB10442.1"/>
    </source>
</evidence>
<reference evidence="12 17" key="3">
    <citation type="submission" date="2019-06" db="EMBL/GenBank/DDBJ databases">
        <title>Draft genome sequence of [Clostridium] clostridioforme NBRC 113352.</title>
        <authorList>
            <person name="Miura T."/>
            <person name="Furukawa M."/>
            <person name="Shimamura M."/>
            <person name="Ohyama Y."/>
            <person name="Yamazoe A."/>
            <person name="Kawasaki H."/>
        </authorList>
    </citation>
    <scope>NUCLEOTIDE SEQUENCE [LARGE SCALE GENOMIC DNA]</scope>
    <source>
        <strain evidence="12 17">NBRC 113352</strain>
    </source>
</reference>
<dbReference type="Pfam" id="PF01139">
    <property type="entry name" value="RtcB"/>
    <property type="match status" value="2"/>
</dbReference>
<dbReference type="InterPro" id="IPR001233">
    <property type="entry name" value="RtcB"/>
</dbReference>
<evidence type="ECO:0000313" key="15">
    <source>
        <dbReference type="Proteomes" id="UP000095512"/>
    </source>
</evidence>
<dbReference type="GO" id="GO:0170057">
    <property type="term" value="F:RNA ligase (GTP) activity"/>
    <property type="evidence" value="ECO:0007669"/>
    <property type="project" value="UniProtKB-EC"/>
</dbReference>
<gene>
    <name evidence="11" type="primary">rtcB_1</name>
    <name evidence="14" type="synonym">rtcB_2</name>
    <name evidence="12" type="ORF">Ccl03g_03970</name>
    <name evidence="11" type="ORF">ERS852480_03189</name>
    <name evidence="13" type="ORF">G5B26_15675</name>
    <name evidence="14" type="ORF">NCTC11224_01764</name>
</gene>
<evidence type="ECO:0000313" key="16">
    <source>
        <dbReference type="Proteomes" id="UP000251853"/>
    </source>
</evidence>
<evidence type="ECO:0000313" key="18">
    <source>
        <dbReference type="Proteomes" id="UP000719916"/>
    </source>
</evidence>
<dbReference type="RefSeq" id="WP_002587234.1">
    <property type="nucleotide sequence ID" value="NZ_BJLB01000001.1"/>
</dbReference>
<dbReference type="InterPro" id="IPR036025">
    <property type="entry name" value="RtcB-like_sf"/>
</dbReference>
<dbReference type="Proteomes" id="UP000719916">
    <property type="component" value="Unassembled WGS sequence"/>
</dbReference>
<dbReference type="EMBL" id="UAVW01000004">
    <property type="protein sequence ID" value="SQB10442.1"/>
    <property type="molecule type" value="Genomic_DNA"/>
</dbReference>
<comment type="catalytic activity">
    <reaction evidence="8">
        <text>a 3'-end 3'-phospho-ribonucleotide-RNA + a 5'-end dephospho-ribonucleoside-RNA + GTP = a ribonucleotidyl-ribonucleotide-RNA + GMP + diphosphate</text>
        <dbReference type="Rhea" id="RHEA:68076"/>
        <dbReference type="Rhea" id="RHEA-COMP:10463"/>
        <dbReference type="Rhea" id="RHEA-COMP:13936"/>
        <dbReference type="Rhea" id="RHEA-COMP:17355"/>
        <dbReference type="ChEBI" id="CHEBI:33019"/>
        <dbReference type="ChEBI" id="CHEBI:37565"/>
        <dbReference type="ChEBI" id="CHEBI:58115"/>
        <dbReference type="ChEBI" id="CHEBI:83062"/>
        <dbReference type="ChEBI" id="CHEBI:138284"/>
        <dbReference type="ChEBI" id="CHEBI:173118"/>
        <dbReference type="EC" id="6.5.1.8"/>
    </reaction>
</comment>
<proteinExistence type="predicted"/>
<reference evidence="14 16" key="2">
    <citation type="submission" date="2018-06" db="EMBL/GenBank/DDBJ databases">
        <authorList>
            <consortium name="Pathogen Informatics"/>
            <person name="Doyle S."/>
        </authorList>
    </citation>
    <scope>NUCLEOTIDE SEQUENCE [LARGE SCALE GENOMIC DNA]</scope>
    <source>
        <strain evidence="14 16">NCTC11224</strain>
    </source>
</reference>
<dbReference type="AlphaFoldDB" id="A0A174ML36"/>
<keyword evidence="4 9" id="KW-0547">Nucleotide-binding</keyword>
<dbReference type="Proteomes" id="UP000095512">
    <property type="component" value="Unassembled WGS sequence"/>
</dbReference>
<comment type="cofactor">
    <cofactor evidence="10">
        <name>Mn(2+)</name>
        <dbReference type="ChEBI" id="CHEBI:29035"/>
    </cofactor>
    <text evidence="10">Binds 2 manganese ions per subunit.</text>
</comment>
<keyword evidence="5" id="KW-0692">RNA repair</keyword>
<keyword evidence="2 11" id="KW-0436">Ligase</keyword>
<evidence type="ECO:0000256" key="8">
    <source>
        <dbReference type="ARBA" id="ARBA00047746"/>
    </source>
</evidence>
<organism evidence="11 15">
    <name type="scientific">Enterocloster clostridioformis</name>
    <dbReference type="NCBI Taxonomy" id="1531"/>
    <lineage>
        <taxon>Bacteria</taxon>
        <taxon>Bacillati</taxon>
        <taxon>Bacillota</taxon>
        <taxon>Clostridia</taxon>
        <taxon>Lachnospirales</taxon>
        <taxon>Lachnospiraceae</taxon>
        <taxon>Enterocloster</taxon>
    </lineage>
</organism>
<dbReference type="Proteomes" id="UP000315200">
    <property type="component" value="Unassembled WGS sequence"/>
</dbReference>
<evidence type="ECO:0000256" key="2">
    <source>
        <dbReference type="ARBA" id="ARBA00022598"/>
    </source>
</evidence>
<dbReference type="EC" id="6.5.1.8" evidence="1"/>
<evidence type="ECO:0000313" key="11">
    <source>
        <dbReference type="EMBL" id="CUP37132.1"/>
    </source>
</evidence>
<name>A0A174ML36_9FIRM</name>
<dbReference type="GO" id="GO:0006396">
    <property type="term" value="P:RNA processing"/>
    <property type="evidence" value="ECO:0007669"/>
    <property type="project" value="InterPro"/>
</dbReference>
<dbReference type="GO" id="GO:0003972">
    <property type="term" value="F:RNA ligase (ATP) activity"/>
    <property type="evidence" value="ECO:0007669"/>
    <property type="project" value="TreeGrafter"/>
</dbReference>
<protein>
    <recommendedName>
        <fullName evidence="1">3'-phosphate/5'-hydroxy nucleic acid ligase</fullName>
        <ecNumber evidence="1">6.5.1.8</ecNumber>
    </recommendedName>
</protein>
<dbReference type="GO" id="GO:0042245">
    <property type="term" value="P:RNA repair"/>
    <property type="evidence" value="ECO:0007669"/>
    <property type="project" value="UniProtKB-KW"/>
</dbReference>
<evidence type="ECO:0000256" key="4">
    <source>
        <dbReference type="ARBA" id="ARBA00022741"/>
    </source>
</evidence>
<keyword evidence="3 10" id="KW-0479">Metal-binding</keyword>
<dbReference type="GO" id="GO:0005525">
    <property type="term" value="F:GTP binding"/>
    <property type="evidence" value="ECO:0007669"/>
    <property type="project" value="UniProtKB-KW"/>
</dbReference>
<keyword evidence="6 9" id="KW-0342">GTP-binding</keyword>
<dbReference type="SUPFAM" id="SSF103365">
    <property type="entry name" value="Hypothetical protein PH1602"/>
    <property type="match status" value="2"/>
</dbReference>
<keyword evidence="16" id="KW-1185">Reference proteome</keyword>
<dbReference type="GO" id="GO:0046872">
    <property type="term" value="F:metal ion binding"/>
    <property type="evidence" value="ECO:0007669"/>
    <property type="project" value="UniProtKB-KW"/>
</dbReference>
<evidence type="ECO:0000256" key="5">
    <source>
        <dbReference type="ARBA" id="ARBA00022800"/>
    </source>
</evidence>
<evidence type="ECO:0000256" key="1">
    <source>
        <dbReference type="ARBA" id="ARBA00012726"/>
    </source>
</evidence>
<reference evidence="11 15" key="1">
    <citation type="submission" date="2015-09" db="EMBL/GenBank/DDBJ databases">
        <authorList>
            <consortium name="Pathogen Informatics"/>
        </authorList>
    </citation>
    <scope>NUCLEOTIDE SEQUENCE [LARGE SCALE GENOMIC DNA]</scope>
    <source>
        <strain evidence="11 15">2789STDY5834865</strain>
    </source>
</reference>
<dbReference type="EMBL" id="CZAB01000031">
    <property type="protein sequence ID" value="CUP37132.1"/>
    <property type="molecule type" value="Genomic_DNA"/>
</dbReference>
<dbReference type="Gene3D" id="3.90.1860.10">
    <property type="entry name" value="tRNA-splicing ligase RtcB"/>
    <property type="match status" value="3"/>
</dbReference>
<reference evidence="13" key="5">
    <citation type="submission" date="2020-02" db="EMBL/GenBank/DDBJ databases">
        <authorList>
            <person name="Littmann E."/>
            <person name="Sorbara M."/>
        </authorList>
    </citation>
    <scope>NUCLEOTIDE SEQUENCE</scope>
    <source>
        <strain evidence="13">MSK.2.26</strain>
    </source>
</reference>
<evidence type="ECO:0000256" key="10">
    <source>
        <dbReference type="PIRSR" id="PIRSR601233-3"/>
    </source>
</evidence>
<dbReference type="EMBL" id="BJLB01000001">
    <property type="protein sequence ID" value="GEA34684.1"/>
    <property type="molecule type" value="Genomic_DNA"/>
</dbReference>
<evidence type="ECO:0000256" key="3">
    <source>
        <dbReference type="ARBA" id="ARBA00022723"/>
    </source>
</evidence>
<evidence type="ECO:0000313" key="17">
    <source>
        <dbReference type="Proteomes" id="UP000315200"/>
    </source>
</evidence>
<reference evidence="13 18" key="4">
    <citation type="journal article" date="2020" name="Cell Host Microbe">
        <title>Functional and Genomic Variation between Human-Derived Isolates of Lachnospiraceae Reveals Inter- and Intra-Species Diversity.</title>
        <authorList>
            <person name="Sorbara M.T."/>
            <person name="Littmann E.R."/>
            <person name="Fontana E."/>
            <person name="Moody T.U."/>
            <person name="Kohout C.E."/>
            <person name="Gjonbalaj M."/>
            <person name="Eaton V."/>
            <person name="Seok R."/>
            <person name="Leiner I.M."/>
            <person name="Pamer E.G."/>
        </authorList>
    </citation>
    <scope>NUCLEOTIDE SEQUENCE [LARGE SCALE GENOMIC DNA]</scope>
    <source>
        <strain evidence="13 18">MSK.2.26</strain>
    </source>
</reference>
<sequence>MEKENCILISNGKNWVEQAAKDQLLAVSRLPGVVKAVGLPDLHPGRIPVGTAVLSRGILYPHLLGNDIGCGMSLFDTGIKKKKFKQEKWVSRLEAIRDLEDILFSDPYEEECPIRDLGTLGGGNHFAEFQCVEQIYDRDSIRYTGLKSRVVCHDTNLLFAEAPEAYKNVEQVIGVLQEYGLIDITATLRPLITFKG</sequence>
<dbReference type="EMBL" id="JAAISW010000027">
    <property type="protein sequence ID" value="NSJ44999.1"/>
    <property type="molecule type" value="Genomic_DNA"/>
</dbReference>
<keyword evidence="7 10" id="KW-0464">Manganese</keyword>
<evidence type="ECO:0000256" key="7">
    <source>
        <dbReference type="ARBA" id="ARBA00023211"/>
    </source>
</evidence>
<evidence type="ECO:0000313" key="12">
    <source>
        <dbReference type="EMBL" id="GEA34684.1"/>
    </source>
</evidence>
<dbReference type="Proteomes" id="UP000251853">
    <property type="component" value="Unassembled WGS sequence"/>
</dbReference>
<evidence type="ECO:0000256" key="9">
    <source>
        <dbReference type="PIRSR" id="PIRSR601233-2"/>
    </source>
</evidence>
<feature type="binding site" evidence="9">
    <location>
        <begin position="124"/>
        <end position="128"/>
    </location>
    <ligand>
        <name>GMP</name>
        <dbReference type="ChEBI" id="CHEBI:58115"/>
    </ligand>
</feature>
<evidence type="ECO:0000313" key="13">
    <source>
        <dbReference type="EMBL" id="NSJ44999.1"/>
    </source>
</evidence>